<proteinExistence type="predicted"/>
<sequence length="262" mass="30521">MRNGLNASVSAVPDDDIIEGDLDESNQFVRIFIGPEIDPADDPTIDPHRRRHKLQLLKHHLWDRSYFRGDNLSGRNYITPVGDNAWELVHPRLVDISPEDFRWAAEFLSDGDFGIRKVEDEEQAAETFAQCVSAWRTAESLSMDDLLEHIVEKLRNARPFWDLWNVFAFACSIYQSEASLQAHDELKDLFSEFIATHFYIYVEDDHLRNTFLTRLKQLPELEKDILLKIVARLTQQLSPQDEEIALPEEIEEFAEDNMDLYE</sequence>
<organism evidence="1 2">
    <name type="scientific">Nothophoma quercina</name>
    <dbReference type="NCBI Taxonomy" id="749835"/>
    <lineage>
        <taxon>Eukaryota</taxon>
        <taxon>Fungi</taxon>
        <taxon>Dikarya</taxon>
        <taxon>Ascomycota</taxon>
        <taxon>Pezizomycotina</taxon>
        <taxon>Dothideomycetes</taxon>
        <taxon>Pleosporomycetidae</taxon>
        <taxon>Pleosporales</taxon>
        <taxon>Pleosporineae</taxon>
        <taxon>Didymellaceae</taxon>
        <taxon>Nothophoma</taxon>
    </lineage>
</organism>
<keyword evidence="2" id="KW-1185">Reference proteome</keyword>
<dbReference type="EMBL" id="JAKIXB020000007">
    <property type="protein sequence ID" value="KAL1607204.1"/>
    <property type="molecule type" value="Genomic_DNA"/>
</dbReference>
<comment type="caution">
    <text evidence="1">The sequence shown here is derived from an EMBL/GenBank/DDBJ whole genome shotgun (WGS) entry which is preliminary data.</text>
</comment>
<dbReference type="Proteomes" id="UP001521222">
    <property type="component" value="Unassembled WGS sequence"/>
</dbReference>
<evidence type="ECO:0000313" key="1">
    <source>
        <dbReference type="EMBL" id="KAL1607204.1"/>
    </source>
</evidence>
<accession>A0ABR3RS03</accession>
<protein>
    <submittedName>
        <fullName evidence="1">Uncharacterized protein</fullName>
    </submittedName>
</protein>
<reference evidence="1 2" key="1">
    <citation type="submission" date="2024-02" db="EMBL/GenBank/DDBJ databases">
        <title>De novo assembly and annotation of 12 fungi associated with fruit tree decline syndrome in Ontario, Canada.</title>
        <authorList>
            <person name="Sulman M."/>
            <person name="Ellouze W."/>
            <person name="Ilyukhin E."/>
        </authorList>
    </citation>
    <scope>NUCLEOTIDE SEQUENCE [LARGE SCALE GENOMIC DNA]</scope>
    <source>
        <strain evidence="1 2">M97-236</strain>
    </source>
</reference>
<evidence type="ECO:0000313" key="2">
    <source>
        <dbReference type="Proteomes" id="UP001521222"/>
    </source>
</evidence>
<name>A0ABR3RS03_9PLEO</name>
<gene>
    <name evidence="1" type="ORF">SLS59_002908</name>
</gene>